<dbReference type="PANTHER" id="PTHR43617">
    <property type="entry name" value="L-AMINO ACID N-ACETYLTRANSFERASE"/>
    <property type="match status" value="1"/>
</dbReference>
<name>A0A9D2MSH5_9FIRM</name>
<gene>
    <name evidence="2" type="ORF">H9763_09885</name>
</gene>
<dbReference type="InterPro" id="IPR016181">
    <property type="entry name" value="Acyl_CoA_acyltransferase"/>
</dbReference>
<dbReference type="Proteomes" id="UP000886883">
    <property type="component" value="Unassembled WGS sequence"/>
</dbReference>
<protein>
    <submittedName>
        <fullName evidence="2">GNAT family N-acetyltransferase</fullName>
    </submittedName>
</protein>
<dbReference type="SUPFAM" id="SSF55729">
    <property type="entry name" value="Acyl-CoA N-acyltransferases (Nat)"/>
    <property type="match status" value="1"/>
</dbReference>
<dbReference type="Gene3D" id="3.40.630.30">
    <property type="match status" value="1"/>
</dbReference>
<dbReference type="EMBL" id="DWXE01000039">
    <property type="protein sequence ID" value="HJB91754.1"/>
    <property type="molecule type" value="Genomic_DNA"/>
</dbReference>
<proteinExistence type="predicted"/>
<comment type="caution">
    <text evidence="2">The sequence shown here is derived from an EMBL/GenBank/DDBJ whole genome shotgun (WGS) entry which is preliminary data.</text>
</comment>
<dbReference type="InterPro" id="IPR000182">
    <property type="entry name" value="GNAT_dom"/>
</dbReference>
<reference evidence="2" key="2">
    <citation type="submission" date="2021-04" db="EMBL/GenBank/DDBJ databases">
        <authorList>
            <person name="Gilroy R."/>
        </authorList>
    </citation>
    <scope>NUCLEOTIDE SEQUENCE</scope>
    <source>
        <strain evidence="2">USAMLcec3-2134</strain>
    </source>
</reference>
<accession>A0A9D2MSH5</accession>
<dbReference type="GO" id="GO:0016747">
    <property type="term" value="F:acyltransferase activity, transferring groups other than amino-acyl groups"/>
    <property type="evidence" value="ECO:0007669"/>
    <property type="project" value="InterPro"/>
</dbReference>
<organism evidence="2 3">
    <name type="scientific">Candidatus Eisenbergiella merdigallinarum</name>
    <dbReference type="NCBI Taxonomy" id="2838552"/>
    <lineage>
        <taxon>Bacteria</taxon>
        <taxon>Bacillati</taxon>
        <taxon>Bacillota</taxon>
        <taxon>Clostridia</taxon>
        <taxon>Lachnospirales</taxon>
        <taxon>Lachnospiraceae</taxon>
        <taxon>Eisenbergiella</taxon>
    </lineage>
</organism>
<dbReference type="AlphaFoldDB" id="A0A9D2MSH5"/>
<dbReference type="PROSITE" id="PS51186">
    <property type="entry name" value="GNAT"/>
    <property type="match status" value="1"/>
</dbReference>
<feature type="domain" description="N-acetyltransferase" evidence="1">
    <location>
        <begin position="1"/>
        <end position="160"/>
    </location>
</feature>
<dbReference type="CDD" id="cd04301">
    <property type="entry name" value="NAT_SF"/>
    <property type="match status" value="1"/>
</dbReference>
<evidence type="ECO:0000313" key="3">
    <source>
        <dbReference type="Proteomes" id="UP000886883"/>
    </source>
</evidence>
<sequence>MIRRAQKKDASRLAEILIFAKRAAYRPIFQDDIVSFNEMQVLDLALRFQNDPDALNGLFVYDDGILRGLLRMDDPAGASPSLQLKELYVDPFFQGQGVGSKLMKYFLSEVSSRNAKEAFLWVLEKNAKARAFYESFGFFPEGERKLQPGTPEFLLKYRYSSPSIFSMASSISSNS</sequence>
<evidence type="ECO:0000259" key="1">
    <source>
        <dbReference type="PROSITE" id="PS51186"/>
    </source>
</evidence>
<dbReference type="Pfam" id="PF00583">
    <property type="entry name" value="Acetyltransf_1"/>
    <property type="match status" value="1"/>
</dbReference>
<evidence type="ECO:0000313" key="2">
    <source>
        <dbReference type="EMBL" id="HJB91754.1"/>
    </source>
</evidence>
<reference evidence="2" key="1">
    <citation type="journal article" date="2021" name="PeerJ">
        <title>Extensive microbial diversity within the chicken gut microbiome revealed by metagenomics and culture.</title>
        <authorList>
            <person name="Gilroy R."/>
            <person name="Ravi A."/>
            <person name="Getino M."/>
            <person name="Pursley I."/>
            <person name="Horton D.L."/>
            <person name="Alikhan N.F."/>
            <person name="Baker D."/>
            <person name="Gharbi K."/>
            <person name="Hall N."/>
            <person name="Watson M."/>
            <person name="Adriaenssens E.M."/>
            <person name="Foster-Nyarko E."/>
            <person name="Jarju S."/>
            <person name="Secka A."/>
            <person name="Antonio M."/>
            <person name="Oren A."/>
            <person name="Chaudhuri R.R."/>
            <person name="La Ragione R."/>
            <person name="Hildebrand F."/>
            <person name="Pallen M.J."/>
        </authorList>
    </citation>
    <scope>NUCLEOTIDE SEQUENCE</scope>
    <source>
        <strain evidence="2">USAMLcec3-2134</strain>
    </source>
</reference>
<dbReference type="InterPro" id="IPR050276">
    <property type="entry name" value="MshD_Acetyltransferase"/>
</dbReference>